<dbReference type="PANTHER" id="PTHR31900:SF34">
    <property type="entry name" value="EMB|CAB62440.1-RELATED"/>
    <property type="match status" value="1"/>
</dbReference>
<dbReference type="InParanoid" id="A0A251VTT3"/>
<dbReference type="Pfam" id="PF24758">
    <property type="entry name" value="LRR_At5g56370"/>
    <property type="match status" value="1"/>
</dbReference>
<evidence type="ECO:0000313" key="3">
    <source>
        <dbReference type="EMBL" id="OTG38161.1"/>
    </source>
</evidence>
<dbReference type="Gene3D" id="1.20.1280.50">
    <property type="match status" value="1"/>
</dbReference>
<evidence type="ECO:0000259" key="1">
    <source>
        <dbReference type="Pfam" id="PF24758"/>
    </source>
</evidence>
<dbReference type="FunCoup" id="A0A251VTT3">
    <property type="interactions" value="1561"/>
</dbReference>
<dbReference type="InterPro" id="IPR050232">
    <property type="entry name" value="FBL13/AtMIF1-like"/>
</dbReference>
<dbReference type="AlphaFoldDB" id="A0A251VTT3"/>
<reference evidence="2" key="3">
    <citation type="submission" date="2020-06" db="EMBL/GenBank/DDBJ databases">
        <title>Helianthus annuus Genome sequencing and assembly Release 2.</title>
        <authorList>
            <person name="Gouzy J."/>
            <person name="Langlade N."/>
            <person name="Munos S."/>
        </authorList>
    </citation>
    <scope>NUCLEOTIDE SEQUENCE</scope>
    <source>
        <tissue evidence="2">Leaves</tissue>
    </source>
</reference>
<dbReference type="InterPro" id="IPR055411">
    <property type="entry name" value="LRR_FXL15/At3g58940/PEG3-like"/>
</dbReference>
<dbReference type="SUPFAM" id="SSF52047">
    <property type="entry name" value="RNI-like"/>
    <property type="match status" value="1"/>
</dbReference>
<feature type="domain" description="F-box/LRR-repeat protein 15/At3g58940/PEG3-like LRR" evidence="1">
    <location>
        <begin position="123"/>
        <end position="263"/>
    </location>
</feature>
<organism evidence="3 4">
    <name type="scientific">Helianthus annuus</name>
    <name type="common">Common sunflower</name>
    <dbReference type="NCBI Taxonomy" id="4232"/>
    <lineage>
        <taxon>Eukaryota</taxon>
        <taxon>Viridiplantae</taxon>
        <taxon>Streptophyta</taxon>
        <taxon>Embryophyta</taxon>
        <taxon>Tracheophyta</taxon>
        <taxon>Spermatophyta</taxon>
        <taxon>Magnoliopsida</taxon>
        <taxon>eudicotyledons</taxon>
        <taxon>Gunneridae</taxon>
        <taxon>Pentapetalae</taxon>
        <taxon>asterids</taxon>
        <taxon>campanulids</taxon>
        <taxon>Asterales</taxon>
        <taxon>Asteraceae</taxon>
        <taxon>Asteroideae</taxon>
        <taxon>Heliantheae alliance</taxon>
        <taxon>Heliantheae</taxon>
        <taxon>Helianthus</taxon>
    </lineage>
</organism>
<dbReference type="InterPro" id="IPR032675">
    <property type="entry name" value="LRR_dom_sf"/>
</dbReference>
<keyword evidence="4" id="KW-1185">Reference proteome</keyword>
<evidence type="ECO:0000313" key="4">
    <source>
        <dbReference type="Proteomes" id="UP000215914"/>
    </source>
</evidence>
<evidence type="ECO:0000313" key="2">
    <source>
        <dbReference type="EMBL" id="KAF5823537.1"/>
    </source>
</evidence>
<dbReference type="EMBL" id="MNCJ02000316">
    <property type="protein sequence ID" value="KAF5823537.1"/>
    <property type="molecule type" value="Genomic_DNA"/>
</dbReference>
<dbReference type="EMBL" id="CM007890">
    <property type="protein sequence ID" value="OTG38161.1"/>
    <property type="molecule type" value="Genomic_DNA"/>
</dbReference>
<sequence>MNLHSKEVAIKRPKPPNLDETDFISKLHDSLLLQILYLLPESDAARTRTLSNRWKNLCSFLPNLHLVMPFCSNIEQVNKFHDSVDQTLALRGGIPIRMFYLYYSKNCNYNRVHDCLCNVVNCKFQELDIRFPNDRFRFRFCWDLFRTCGSLVRLTLRGGFVINVSDVDVLFPCLKSISLVSIVYYLHDVCFKNLISGCPVLEELYVERQLIGELDDMVSCMVISPSLKRLRLSFALSGRGDFRVVIDAPRLEYLSIMDVMSTRYSLLTEPLSLTEAHLRVSTYDGDEHVAQLVRCLSNVKVLMLNVPTLRVCLCIYFESLISLRF</sequence>
<reference evidence="3" key="2">
    <citation type="submission" date="2017-02" db="EMBL/GenBank/DDBJ databases">
        <title>Sunflower complete genome.</title>
        <authorList>
            <person name="Langlade N."/>
            <person name="Munos S."/>
        </authorList>
    </citation>
    <scope>NUCLEOTIDE SEQUENCE [LARGE SCALE GENOMIC DNA]</scope>
    <source>
        <tissue evidence="3">Leaves</tissue>
    </source>
</reference>
<dbReference type="Gramene" id="mRNA:HanXRQr2_Chr01g0039411">
    <property type="protein sequence ID" value="CDS:HanXRQr2_Chr01g0039411.1"/>
    <property type="gene ID" value="HanXRQr2_Chr01g0039411"/>
</dbReference>
<reference evidence="2 4" key="1">
    <citation type="journal article" date="2017" name="Nature">
        <title>The sunflower genome provides insights into oil metabolism, flowering and Asterid evolution.</title>
        <authorList>
            <person name="Badouin H."/>
            <person name="Gouzy J."/>
            <person name="Grassa C.J."/>
            <person name="Murat F."/>
            <person name="Staton S.E."/>
            <person name="Cottret L."/>
            <person name="Lelandais-Briere C."/>
            <person name="Owens G.L."/>
            <person name="Carrere S."/>
            <person name="Mayjonade B."/>
            <person name="Legrand L."/>
            <person name="Gill N."/>
            <person name="Kane N.C."/>
            <person name="Bowers J.E."/>
            <person name="Hubner S."/>
            <person name="Bellec A."/>
            <person name="Berard A."/>
            <person name="Berges H."/>
            <person name="Blanchet N."/>
            <person name="Boniface M.C."/>
            <person name="Brunel D."/>
            <person name="Catrice O."/>
            <person name="Chaidir N."/>
            <person name="Claudel C."/>
            <person name="Donnadieu C."/>
            <person name="Faraut T."/>
            <person name="Fievet G."/>
            <person name="Helmstetter N."/>
            <person name="King M."/>
            <person name="Knapp S.J."/>
            <person name="Lai Z."/>
            <person name="Le Paslier M.C."/>
            <person name="Lippi Y."/>
            <person name="Lorenzon L."/>
            <person name="Mandel J.R."/>
            <person name="Marage G."/>
            <person name="Marchand G."/>
            <person name="Marquand E."/>
            <person name="Bret-Mestries E."/>
            <person name="Morien E."/>
            <person name="Nambeesan S."/>
            <person name="Nguyen T."/>
            <person name="Pegot-Espagnet P."/>
            <person name="Pouilly N."/>
            <person name="Raftis F."/>
            <person name="Sallet E."/>
            <person name="Schiex T."/>
            <person name="Thomas J."/>
            <person name="Vandecasteele C."/>
            <person name="Vares D."/>
            <person name="Vear F."/>
            <person name="Vautrin S."/>
            <person name="Crespi M."/>
            <person name="Mangin B."/>
            <person name="Burke J.M."/>
            <person name="Salse J."/>
            <person name="Munos S."/>
            <person name="Vincourt P."/>
            <person name="Rieseberg L.H."/>
            <person name="Langlade N.B."/>
        </authorList>
    </citation>
    <scope>NUCLEOTIDE SEQUENCE [LARGE SCALE GENOMIC DNA]</scope>
    <source>
        <strain evidence="4">cv. SF193</strain>
        <tissue evidence="2">Leaves</tissue>
    </source>
</reference>
<accession>A0A251VTT3</accession>
<dbReference type="InterPro" id="IPR036047">
    <property type="entry name" value="F-box-like_dom_sf"/>
</dbReference>
<proteinExistence type="predicted"/>
<name>A0A251VTT3_HELAN</name>
<dbReference type="Gene3D" id="3.80.10.10">
    <property type="entry name" value="Ribonuclease Inhibitor"/>
    <property type="match status" value="1"/>
</dbReference>
<dbReference type="PANTHER" id="PTHR31900">
    <property type="entry name" value="F-BOX/RNI SUPERFAMILY PROTEIN-RELATED"/>
    <property type="match status" value="1"/>
</dbReference>
<dbReference type="Proteomes" id="UP000215914">
    <property type="component" value="Chromosome 1"/>
</dbReference>
<dbReference type="SUPFAM" id="SSF81383">
    <property type="entry name" value="F-box domain"/>
    <property type="match status" value="1"/>
</dbReference>
<protein>
    <submittedName>
        <fullName evidence="2">Leucine-rich repeat domain superfamily, F-box-like domain superfamily</fullName>
    </submittedName>
    <submittedName>
        <fullName evidence="3">Putative F-box domain, Leucine-rich repeat domain, L domain-like protein</fullName>
    </submittedName>
</protein>
<dbReference type="OMA" id="YTCKSIV"/>
<gene>
    <name evidence="3" type="ORF">HannXRQ_Chr01g0026701</name>
    <name evidence="2" type="ORF">HanXRQr2_Chr01g0039411</name>
</gene>